<protein>
    <recommendedName>
        <fullName evidence="3">CoA transferase</fullName>
    </recommendedName>
</protein>
<evidence type="ECO:0000313" key="2">
    <source>
        <dbReference type="EMBL" id="KKL64855.1"/>
    </source>
</evidence>
<dbReference type="InterPro" id="IPR044855">
    <property type="entry name" value="CoA-Trfase_III_dom3_sf"/>
</dbReference>
<dbReference type="PANTHER" id="PTHR48207:SF3">
    <property type="entry name" value="SUCCINATE--HYDROXYMETHYLGLUTARATE COA-TRANSFERASE"/>
    <property type="match status" value="1"/>
</dbReference>
<dbReference type="InterPro" id="IPR023606">
    <property type="entry name" value="CoA-Trfase_III_dom_1_sf"/>
</dbReference>
<dbReference type="PANTHER" id="PTHR48207">
    <property type="entry name" value="SUCCINATE--HYDROXYMETHYLGLUTARATE COA-TRANSFERASE"/>
    <property type="match status" value="1"/>
</dbReference>
<dbReference type="InterPro" id="IPR003673">
    <property type="entry name" value="CoA-Trfase_fam_III"/>
</dbReference>
<keyword evidence="1" id="KW-0808">Transferase</keyword>
<gene>
    <name evidence="2" type="ORF">LCGC14_2160820</name>
</gene>
<name>A0A0F9G5N1_9ZZZZ</name>
<dbReference type="Pfam" id="PF02515">
    <property type="entry name" value="CoA_transf_3"/>
    <property type="match status" value="1"/>
</dbReference>
<organism evidence="2">
    <name type="scientific">marine sediment metagenome</name>
    <dbReference type="NCBI Taxonomy" id="412755"/>
    <lineage>
        <taxon>unclassified sequences</taxon>
        <taxon>metagenomes</taxon>
        <taxon>ecological metagenomes</taxon>
    </lineage>
</organism>
<dbReference type="GO" id="GO:0008410">
    <property type="term" value="F:CoA-transferase activity"/>
    <property type="evidence" value="ECO:0007669"/>
    <property type="project" value="TreeGrafter"/>
</dbReference>
<evidence type="ECO:0000256" key="1">
    <source>
        <dbReference type="ARBA" id="ARBA00022679"/>
    </source>
</evidence>
<accession>A0A0F9G5N1</accession>
<sequence length="355" mass="39647">MAILPLEGYRLIDFGWAAAAPRATCLLADMGAEVIKVETRKRLDPVRFGPDNLSRDPEMDPLFHSINRNKLGILLDLTHSESIELIKRLIRISDVVVENFSPGVMKRFTLDYDELKKDKPDIIMISFPGVGSEGPLADVVTYGPSLAGLAGLDSMIGYEGERVLGMQQAYADINAALFGAFAIQTALYHREKYGEGQHVEVAQIESLLSTMPEPVMEASLNLRTLSTLGNANNMMAVHNNYPCKGDDKWVSIAISSEEEWAGFCKALDYPSWTKREDFADGYKRSLNRKRLDRLIAKWTIEKTPAEAMRILQKNGVAAVPCADTEDRYFDPHFQERNIIVNVEHPVTGVDFVPKV</sequence>
<evidence type="ECO:0008006" key="3">
    <source>
        <dbReference type="Google" id="ProtNLM"/>
    </source>
</evidence>
<dbReference type="Gene3D" id="3.30.1540.10">
    <property type="entry name" value="formyl-coa transferase, domain 3"/>
    <property type="match status" value="1"/>
</dbReference>
<dbReference type="InterPro" id="IPR050483">
    <property type="entry name" value="CoA-transferase_III_domain"/>
</dbReference>
<proteinExistence type="predicted"/>
<dbReference type="AlphaFoldDB" id="A0A0F9G5N1"/>
<comment type="caution">
    <text evidence="2">The sequence shown here is derived from an EMBL/GenBank/DDBJ whole genome shotgun (WGS) entry which is preliminary data.</text>
</comment>
<dbReference type="SUPFAM" id="SSF89796">
    <property type="entry name" value="CoA-transferase family III (CaiB/BaiF)"/>
    <property type="match status" value="1"/>
</dbReference>
<feature type="non-terminal residue" evidence="2">
    <location>
        <position position="355"/>
    </location>
</feature>
<dbReference type="EMBL" id="LAZR01027719">
    <property type="protein sequence ID" value="KKL64855.1"/>
    <property type="molecule type" value="Genomic_DNA"/>
</dbReference>
<reference evidence="2" key="1">
    <citation type="journal article" date="2015" name="Nature">
        <title>Complex archaea that bridge the gap between prokaryotes and eukaryotes.</title>
        <authorList>
            <person name="Spang A."/>
            <person name="Saw J.H."/>
            <person name="Jorgensen S.L."/>
            <person name="Zaremba-Niedzwiedzka K."/>
            <person name="Martijn J."/>
            <person name="Lind A.E."/>
            <person name="van Eijk R."/>
            <person name="Schleper C."/>
            <person name="Guy L."/>
            <person name="Ettema T.J."/>
        </authorList>
    </citation>
    <scope>NUCLEOTIDE SEQUENCE</scope>
</reference>
<dbReference type="Gene3D" id="3.40.50.10540">
    <property type="entry name" value="Crotonobetainyl-coa:carnitine coa-transferase, domain 1"/>
    <property type="match status" value="1"/>
</dbReference>